<dbReference type="GO" id="GO:0005886">
    <property type="term" value="C:plasma membrane"/>
    <property type="evidence" value="ECO:0007669"/>
    <property type="project" value="UniProtKB-SubCell"/>
</dbReference>
<dbReference type="AlphaFoldDB" id="A0A972VXD1"/>
<dbReference type="Pfam" id="PF00535">
    <property type="entry name" value="Glycos_transf_2"/>
    <property type="match status" value="1"/>
</dbReference>
<evidence type="ECO:0000259" key="6">
    <source>
        <dbReference type="Pfam" id="PF00535"/>
    </source>
</evidence>
<evidence type="ECO:0000313" key="7">
    <source>
        <dbReference type="EMBL" id="NQV66034.1"/>
    </source>
</evidence>
<dbReference type="InterPro" id="IPR026461">
    <property type="entry name" value="Trfase_2_rSAM/seldom_assoc"/>
</dbReference>
<feature type="domain" description="Glycosyltransferase 2-like" evidence="6">
    <location>
        <begin position="14"/>
        <end position="135"/>
    </location>
</feature>
<comment type="subcellular location">
    <subcellularLocation>
        <location evidence="1">Cell membrane</location>
    </subcellularLocation>
</comment>
<dbReference type="InterPro" id="IPR029044">
    <property type="entry name" value="Nucleotide-diphossugar_trans"/>
</dbReference>
<dbReference type="EMBL" id="JABMOJ010000446">
    <property type="protein sequence ID" value="NQV66034.1"/>
    <property type="molecule type" value="Genomic_DNA"/>
</dbReference>
<keyword evidence="2" id="KW-1003">Cell membrane</keyword>
<dbReference type="NCBIfam" id="TIGR04283">
    <property type="entry name" value="glyco_like_mftF"/>
    <property type="match status" value="1"/>
</dbReference>
<keyword evidence="3" id="KW-0328">Glycosyltransferase</keyword>
<dbReference type="Gene3D" id="3.90.550.10">
    <property type="entry name" value="Spore Coat Polysaccharide Biosynthesis Protein SpsA, Chain A"/>
    <property type="match status" value="1"/>
</dbReference>
<dbReference type="CDD" id="cd02522">
    <property type="entry name" value="GT_2_like_a"/>
    <property type="match status" value="1"/>
</dbReference>
<keyword evidence="5" id="KW-0472">Membrane</keyword>
<organism evidence="7 8">
    <name type="scientific">SAR86 cluster bacterium</name>
    <dbReference type="NCBI Taxonomy" id="2030880"/>
    <lineage>
        <taxon>Bacteria</taxon>
        <taxon>Pseudomonadati</taxon>
        <taxon>Pseudomonadota</taxon>
        <taxon>Gammaproteobacteria</taxon>
        <taxon>SAR86 cluster</taxon>
    </lineage>
</organism>
<proteinExistence type="predicted"/>
<evidence type="ECO:0000256" key="3">
    <source>
        <dbReference type="ARBA" id="ARBA00022676"/>
    </source>
</evidence>
<evidence type="ECO:0000313" key="8">
    <source>
        <dbReference type="Proteomes" id="UP000754644"/>
    </source>
</evidence>
<dbReference type="InterPro" id="IPR001173">
    <property type="entry name" value="Glyco_trans_2-like"/>
</dbReference>
<reference evidence="7" key="1">
    <citation type="submission" date="2020-05" db="EMBL/GenBank/DDBJ databases">
        <title>Sulfur intermediates as new biogeochemical hubs in an aquatic model microbial ecosystem.</title>
        <authorList>
            <person name="Vigneron A."/>
        </authorList>
    </citation>
    <scope>NUCLEOTIDE SEQUENCE</scope>
    <source>
        <strain evidence="7">Bin.250</strain>
    </source>
</reference>
<name>A0A972VXD1_9GAMM</name>
<dbReference type="PANTHER" id="PTHR43646">
    <property type="entry name" value="GLYCOSYLTRANSFERASE"/>
    <property type="match status" value="1"/>
</dbReference>
<keyword evidence="4" id="KW-0808">Transferase</keyword>
<accession>A0A972VXD1</accession>
<dbReference type="PANTHER" id="PTHR43646:SF2">
    <property type="entry name" value="GLYCOSYLTRANSFERASE 2-LIKE DOMAIN-CONTAINING PROTEIN"/>
    <property type="match status" value="1"/>
</dbReference>
<evidence type="ECO:0000256" key="5">
    <source>
        <dbReference type="ARBA" id="ARBA00023136"/>
    </source>
</evidence>
<gene>
    <name evidence="7" type="ORF">HQ497_11795</name>
</gene>
<sequence>MTLSQRAASPVSISIVIPVLNEALGLPVLLARLADAIAEWPHDRLEIIMVDGGSTDDTLVLARSQVDQLISSSPGRARQQNAGAAVAKHDLLFFLHADSVLPEDFLTQLDAAWSSDAQWGRFDIGFDSAQWRYRLLAWLMNWRSRLTGICTGDQGLFVRRDLFVSLGGFADMPLMEDIEISRRLRRQQAPCCIHGPLLTSSRRWRTQGFITTVLFMWSLRWRYFFGASPQKLVALYYPGRHVEGEQHD</sequence>
<evidence type="ECO:0000256" key="4">
    <source>
        <dbReference type="ARBA" id="ARBA00022679"/>
    </source>
</evidence>
<comment type="caution">
    <text evidence="7">The sequence shown here is derived from an EMBL/GenBank/DDBJ whole genome shotgun (WGS) entry which is preliminary data.</text>
</comment>
<protein>
    <submittedName>
        <fullName evidence="7">Glycosyltransferase family 2 protein</fullName>
    </submittedName>
</protein>
<dbReference type="SUPFAM" id="SSF53448">
    <property type="entry name" value="Nucleotide-diphospho-sugar transferases"/>
    <property type="match status" value="1"/>
</dbReference>
<evidence type="ECO:0000256" key="1">
    <source>
        <dbReference type="ARBA" id="ARBA00004236"/>
    </source>
</evidence>
<dbReference type="Proteomes" id="UP000754644">
    <property type="component" value="Unassembled WGS sequence"/>
</dbReference>
<evidence type="ECO:0000256" key="2">
    <source>
        <dbReference type="ARBA" id="ARBA00022475"/>
    </source>
</evidence>
<dbReference type="GO" id="GO:0016757">
    <property type="term" value="F:glycosyltransferase activity"/>
    <property type="evidence" value="ECO:0007669"/>
    <property type="project" value="UniProtKB-KW"/>
</dbReference>